<keyword evidence="11" id="KW-1185">Reference proteome</keyword>
<dbReference type="InterPro" id="IPR020846">
    <property type="entry name" value="MFS_dom"/>
</dbReference>
<evidence type="ECO:0000259" key="9">
    <source>
        <dbReference type="PROSITE" id="PS50850"/>
    </source>
</evidence>
<dbReference type="Proteomes" id="UP000054270">
    <property type="component" value="Unassembled WGS sequence"/>
</dbReference>
<reference evidence="11" key="1">
    <citation type="submission" date="2014-04" db="EMBL/GenBank/DDBJ databases">
        <title>Evolutionary Origins and Diversification of the Mycorrhizal Mutualists.</title>
        <authorList>
            <consortium name="DOE Joint Genome Institute"/>
            <consortium name="Mycorrhizal Genomics Consortium"/>
            <person name="Kohler A."/>
            <person name="Kuo A."/>
            <person name="Nagy L.G."/>
            <person name="Floudas D."/>
            <person name="Copeland A."/>
            <person name="Barry K.W."/>
            <person name="Cichocki N."/>
            <person name="Veneault-Fourrey C."/>
            <person name="LaButti K."/>
            <person name="Lindquist E.A."/>
            <person name="Lipzen A."/>
            <person name="Lundell T."/>
            <person name="Morin E."/>
            <person name="Murat C."/>
            <person name="Riley R."/>
            <person name="Ohm R."/>
            <person name="Sun H."/>
            <person name="Tunlid A."/>
            <person name="Henrissat B."/>
            <person name="Grigoriev I.V."/>
            <person name="Hibbett D.S."/>
            <person name="Martin F."/>
        </authorList>
    </citation>
    <scope>NUCLEOTIDE SEQUENCE [LARGE SCALE GENOMIC DNA]</scope>
    <source>
        <strain evidence="11">FD-334 SS-4</strain>
    </source>
</reference>
<comment type="subcellular location">
    <subcellularLocation>
        <location evidence="1">Endomembrane system</location>
        <topology evidence="1">Multi-pass membrane protein</topology>
    </subcellularLocation>
</comment>
<keyword evidence="5 8" id="KW-1133">Transmembrane helix</keyword>
<dbReference type="GO" id="GO:0012505">
    <property type="term" value="C:endomembrane system"/>
    <property type="evidence" value="ECO:0007669"/>
    <property type="project" value="UniProtKB-SubCell"/>
</dbReference>
<feature type="transmembrane region" description="Helical" evidence="8">
    <location>
        <begin position="270"/>
        <end position="290"/>
    </location>
</feature>
<proteinExistence type="inferred from homology"/>
<feature type="domain" description="Major facilitator superfamily (MFS) profile" evidence="9">
    <location>
        <begin position="59"/>
        <end position="446"/>
    </location>
</feature>
<evidence type="ECO:0000256" key="7">
    <source>
        <dbReference type="SAM" id="MobiDB-lite"/>
    </source>
</evidence>
<accession>A0A0D2NY68</accession>
<dbReference type="Pfam" id="PF07690">
    <property type="entry name" value="MFS_1"/>
    <property type="match status" value="1"/>
</dbReference>
<dbReference type="AlphaFoldDB" id="A0A0D2NY68"/>
<feature type="transmembrane region" description="Helical" evidence="8">
    <location>
        <begin position="54"/>
        <end position="72"/>
    </location>
</feature>
<evidence type="ECO:0000256" key="5">
    <source>
        <dbReference type="ARBA" id="ARBA00022989"/>
    </source>
</evidence>
<feature type="transmembrane region" description="Helical" evidence="8">
    <location>
        <begin position="386"/>
        <end position="409"/>
    </location>
</feature>
<feature type="compositionally biased region" description="Low complexity" evidence="7">
    <location>
        <begin position="36"/>
        <end position="47"/>
    </location>
</feature>
<dbReference type="FunFam" id="1.20.1250.20:FF:000286">
    <property type="entry name" value="MFS efflux transporter"/>
    <property type="match status" value="1"/>
</dbReference>
<evidence type="ECO:0000256" key="3">
    <source>
        <dbReference type="ARBA" id="ARBA00022448"/>
    </source>
</evidence>
<dbReference type="PANTHER" id="PTHR23514:SF3">
    <property type="entry name" value="BYPASS OF STOP CODON PROTEIN 6"/>
    <property type="match status" value="1"/>
</dbReference>
<evidence type="ECO:0000256" key="8">
    <source>
        <dbReference type="SAM" id="Phobius"/>
    </source>
</evidence>
<dbReference type="InterPro" id="IPR011701">
    <property type="entry name" value="MFS"/>
</dbReference>
<dbReference type="GO" id="GO:0022857">
    <property type="term" value="F:transmembrane transporter activity"/>
    <property type="evidence" value="ECO:0007669"/>
    <property type="project" value="InterPro"/>
</dbReference>
<evidence type="ECO:0000256" key="4">
    <source>
        <dbReference type="ARBA" id="ARBA00022692"/>
    </source>
</evidence>
<evidence type="ECO:0000313" key="10">
    <source>
        <dbReference type="EMBL" id="KJA21441.1"/>
    </source>
</evidence>
<feature type="region of interest" description="Disordered" evidence="7">
    <location>
        <begin position="1"/>
        <end position="47"/>
    </location>
</feature>
<feature type="transmembrane region" description="Helical" evidence="8">
    <location>
        <begin position="421"/>
        <end position="440"/>
    </location>
</feature>
<dbReference type="OrthoDB" id="413079at2759"/>
<feature type="transmembrane region" description="Helical" evidence="8">
    <location>
        <begin position="355"/>
        <end position="374"/>
    </location>
</feature>
<dbReference type="PROSITE" id="PS50850">
    <property type="entry name" value="MFS"/>
    <property type="match status" value="1"/>
</dbReference>
<sequence>MLTSEIECPVAPEVISEKSFPDDRQDSKRSVAVIETSSPDSDSTTDSRTSRQKYISLLQFVALCWPLTLNGWNDGTTGALLPRIQTVYEVKYIIVSLIFVSACVGFMTGSVLNLYVTPRLGFGKTLFLGSILQTAAYCIQAAAPPYPAFVLGYYICGIGISLQDAQANGFVGNLKYDAVSKMGLLHSAYGLGLLIAPFVSTQFAQLPRWSFHFLVSLGLSLSNVALQLAVFRLRSLDDCLGAGGEPHVAPAPVGKGGLFRQVMKSYSTHIIAIFIIVHLGTCVTLSGWIVTYIIDVRGGGPSAGYISAGVFGGFVLGRFALIKVNQKIGERYAIILYSMCCVVLEIIVWRVPSLVGSAVAACFVGFFLGPMYPIAANQAVRVLPPYLLTGSLGWIAGFGQTGSALLPFMTGVIANKTGLGVMPPILMGLTILMALLWTIVPNTPYTT</sequence>
<keyword evidence="6 8" id="KW-0472">Membrane</keyword>
<dbReference type="SUPFAM" id="SSF103473">
    <property type="entry name" value="MFS general substrate transporter"/>
    <property type="match status" value="1"/>
</dbReference>
<dbReference type="Gene3D" id="1.20.1250.20">
    <property type="entry name" value="MFS general substrate transporter like domains"/>
    <property type="match status" value="2"/>
</dbReference>
<feature type="transmembrane region" description="Helical" evidence="8">
    <location>
        <begin position="184"/>
        <end position="203"/>
    </location>
</feature>
<name>A0A0D2NY68_HYPSF</name>
<dbReference type="OMA" id="ETQESHY"/>
<dbReference type="PANTHER" id="PTHR23514">
    <property type="entry name" value="BYPASS OF STOP CODON PROTEIN 6"/>
    <property type="match status" value="1"/>
</dbReference>
<feature type="transmembrane region" description="Helical" evidence="8">
    <location>
        <begin position="332"/>
        <end position="349"/>
    </location>
</feature>
<feature type="transmembrane region" description="Helical" evidence="8">
    <location>
        <begin position="209"/>
        <end position="231"/>
    </location>
</feature>
<evidence type="ECO:0000256" key="1">
    <source>
        <dbReference type="ARBA" id="ARBA00004127"/>
    </source>
</evidence>
<dbReference type="InterPro" id="IPR036259">
    <property type="entry name" value="MFS_trans_sf"/>
</dbReference>
<dbReference type="EMBL" id="KN817558">
    <property type="protein sequence ID" value="KJA21441.1"/>
    <property type="molecule type" value="Genomic_DNA"/>
</dbReference>
<protein>
    <recommendedName>
        <fullName evidence="9">Major facilitator superfamily (MFS) profile domain-containing protein</fullName>
    </recommendedName>
</protein>
<evidence type="ECO:0000256" key="6">
    <source>
        <dbReference type="ARBA" id="ARBA00023136"/>
    </source>
</evidence>
<comment type="similarity">
    <text evidence="2">Belongs to the major facilitator superfamily.</text>
</comment>
<dbReference type="InterPro" id="IPR051788">
    <property type="entry name" value="MFS_Transporter"/>
</dbReference>
<organism evidence="10 11">
    <name type="scientific">Hypholoma sublateritium (strain FD-334 SS-4)</name>
    <dbReference type="NCBI Taxonomy" id="945553"/>
    <lineage>
        <taxon>Eukaryota</taxon>
        <taxon>Fungi</taxon>
        <taxon>Dikarya</taxon>
        <taxon>Basidiomycota</taxon>
        <taxon>Agaricomycotina</taxon>
        <taxon>Agaricomycetes</taxon>
        <taxon>Agaricomycetidae</taxon>
        <taxon>Agaricales</taxon>
        <taxon>Agaricineae</taxon>
        <taxon>Strophariaceae</taxon>
        <taxon>Hypholoma</taxon>
    </lineage>
</organism>
<feature type="transmembrane region" description="Helical" evidence="8">
    <location>
        <begin position="92"/>
        <end position="116"/>
    </location>
</feature>
<feature type="transmembrane region" description="Helical" evidence="8">
    <location>
        <begin position="302"/>
        <end position="320"/>
    </location>
</feature>
<dbReference type="GO" id="GO:0016020">
    <property type="term" value="C:membrane"/>
    <property type="evidence" value="ECO:0007669"/>
    <property type="project" value="TreeGrafter"/>
</dbReference>
<evidence type="ECO:0000256" key="2">
    <source>
        <dbReference type="ARBA" id="ARBA00008335"/>
    </source>
</evidence>
<keyword evidence="4 8" id="KW-0812">Transmembrane</keyword>
<keyword evidence="3" id="KW-0813">Transport</keyword>
<gene>
    <name evidence="10" type="ORF">HYPSUDRAFT_140706</name>
</gene>
<evidence type="ECO:0000313" key="11">
    <source>
        <dbReference type="Proteomes" id="UP000054270"/>
    </source>
</evidence>
<feature type="compositionally biased region" description="Basic and acidic residues" evidence="7">
    <location>
        <begin position="15"/>
        <end position="29"/>
    </location>
</feature>